<dbReference type="GO" id="GO:0005886">
    <property type="term" value="C:plasma membrane"/>
    <property type="evidence" value="ECO:0007669"/>
    <property type="project" value="UniProtKB-SubCell"/>
</dbReference>
<dbReference type="AlphaFoldDB" id="A0A162Y2B6"/>
<evidence type="ECO:0000313" key="11">
    <source>
        <dbReference type="EMBL" id="KZS38897.1"/>
    </source>
</evidence>
<feature type="transmembrane region" description="Helical" evidence="9">
    <location>
        <begin position="371"/>
        <end position="394"/>
    </location>
</feature>
<dbReference type="GO" id="GO:0016787">
    <property type="term" value="F:hydrolase activity"/>
    <property type="evidence" value="ECO:0007669"/>
    <property type="project" value="UniProtKB-KW"/>
</dbReference>
<evidence type="ECO:0000256" key="9">
    <source>
        <dbReference type="SAM" id="Phobius"/>
    </source>
</evidence>
<keyword evidence="7 9" id="KW-0472">Membrane</keyword>
<organism evidence="11 12">
    <name type="scientific">Aquimarina aggregata</name>
    <dbReference type="NCBI Taxonomy" id="1642818"/>
    <lineage>
        <taxon>Bacteria</taxon>
        <taxon>Pseudomonadati</taxon>
        <taxon>Bacteroidota</taxon>
        <taxon>Flavobacteriia</taxon>
        <taxon>Flavobacteriales</taxon>
        <taxon>Flavobacteriaceae</taxon>
        <taxon>Aquimarina</taxon>
    </lineage>
</organism>
<evidence type="ECO:0000256" key="6">
    <source>
        <dbReference type="ARBA" id="ARBA00023118"/>
    </source>
</evidence>
<keyword evidence="8" id="KW-0175">Coiled coil</keyword>
<evidence type="ECO:0000256" key="8">
    <source>
        <dbReference type="SAM" id="Coils"/>
    </source>
</evidence>
<keyword evidence="2" id="KW-1003">Cell membrane</keyword>
<evidence type="ECO:0000313" key="12">
    <source>
        <dbReference type="Proteomes" id="UP000076715"/>
    </source>
</evidence>
<gene>
    <name evidence="11" type="ORF">AWE51_15055</name>
</gene>
<evidence type="ECO:0000256" key="1">
    <source>
        <dbReference type="ARBA" id="ARBA00004236"/>
    </source>
</evidence>
<dbReference type="InterPro" id="IPR003607">
    <property type="entry name" value="HD/PDEase_dom"/>
</dbReference>
<keyword evidence="6" id="KW-0051">Antiviral defense</keyword>
<protein>
    <submittedName>
        <fullName evidence="11">Phosphohydrolase</fullName>
    </submittedName>
</protein>
<dbReference type="Proteomes" id="UP000076715">
    <property type="component" value="Unassembled WGS sequence"/>
</dbReference>
<feature type="domain" description="HD/PDEase" evidence="10">
    <location>
        <begin position="24"/>
        <end position="138"/>
    </location>
</feature>
<keyword evidence="3 9" id="KW-0812">Transmembrane</keyword>
<dbReference type="STRING" id="1642818.AWE51_15055"/>
<dbReference type="Pfam" id="PF18967">
    <property type="entry name" value="PycTM"/>
    <property type="match status" value="1"/>
</dbReference>
<evidence type="ECO:0000256" key="4">
    <source>
        <dbReference type="ARBA" id="ARBA00022741"/>
    </source>
</evidence>
<dbReference type="GO" id="GO:0051607">
    <property type="term" value="P:defense response to virus"/>
    <property type="evidence" value="ECO:0007669"/>
    <property type="project" value="UniProtKB-KW"/>
</dbReference>
<evidence type="ECO:0000256" key="2">
    <source>
        <dbReference type="ARBA" id="ARBA00022475"/>
    </source>
</evidence>
<dbReference type="RefSeq" id="WP_066318810.1">
    <property type="nucleotide sequence ID" value="NZ_LQRT01000046.1"/>
</dbReference>
<dbReference type="SMART" id="SM00471">
    <property type="entry name" value="HDc"/>
    <property type="match status" value="1"/>
</dbReference>
<dbReference type="Gene3D" id="1.10.3210.10">
    <property type="entry name" value="Hypothetical protein af1432"/>
    <property type="match status" value="1"/>
</dbReference>
<reference evidence="11 12" key="1">
    <citation type="submission" date="2016-01" db="EMBL/GenBank/DDBJ databases">
        <title>The draft genome sequence of Aquimarina sp. RZW4-3-2.</title>
        <authorList>
            <person name="Wang Y."/>
        </authorList>
    </citation>
    <scope>NUCLEOTIDE SEQUENCE [LARGE SCALE GENOMIC DNA]</scope>
    <source>
        <strain evidence="11 12">RZW4-3-2</strain>
    </source>
</reference>
<dbReference type="OrthoDB" id="5728337at2"/>
<comment type="subcellular location">
    <subcellularLocation>
        <location evidence="1">Cell membrane</location>
    </subcellularLocation>
</comment>
<keyword evidence="5 9" id="KW-1133">Transmembrane helix</keyword>
<evidence type="ECO:0000256" key="7">
    <source>
        <dbReference type="ARBA" id="ARBA00023136"/>
    </source>
</evidence>
<accession>A0A162Y2B6</accession>
<dbReference type="InterPro" id="IPR006674">
    <property type="entry name" value="HD_domain"/>
</dbReference>
<dbReference type="Pfam" id="PF01966">
    <property type="entry name" value="HD"/>
    <property type="match status" value="1"/>
</dbReference>
<dbReference type="InterPro" id="IPR043760">
    <property type="entry name" value="PycTM_dom"/>
</dbReference>
<evidence type="ECO:0000259" key="10">
    <source>
        <dbReference type="SMART" id="SM00471"/>
    </source>
</evidence>
<proteinExistence type="predicted"/>
<keyword evidence="11" id="KW-0378">Hydrolase</keyword>
<sequence length="411" mass="47395">MTAILEKAENYIFELFKEKLPKTCLYHNFLHTQRVVKSAREIIEKTDISNEDSEVVQIAAWFHDSGYIKGEENHEKESALIAADFLSKYQISDKKIESIQNCILATKFGKRPNTILEEIIKDADSSHLAKDYFTEVSELLLEELKHQGKSKQSGKEWRAENVKLFSEQHQYYTRYAVEHWGPKKNKNLLSLLKKQKKNKKNQKKEIVKARLKAKYKSESPERSIQTLFRVTLRNHIKLSDIADTKANILLSVNAIIISLALANLIPKLDAVSNRHLMIPSLILVLFSVVSIILSIMSTQPKVTGGEFTKEQVKNRKVNLLFFGNFYKMPYDRYQWAIDEIINDKSYVYNMLTKDLYLLGLVLKKKYTLLKITYIVFTIGIILSVVAFIVAFTGIDLVEQVGNPEILEKITE</sequence>
<evidence type="ECO:0000256" key="5">
    <source>
        <dbReference type="ARBA" id="ARBA00022989"/>
    </source>
</evidence>
<dbReference type="EMBL" id="LQRT01000046">
    <property type="protein sequence ID" value="KZS38897.1"/>
    <property type="molecule type" value="Genomic_DNA"/>
</dbReference>
<name>A0A162Y2B6_9FLAO</name>
<feature type="transmembrane region" description="Helical" evidence="9">
    <location>
        <begin position="246"/>
        <end position="265"/>
    </location>
</feature>
<feature type="coiled-coil region" evidence="8">
    <location>
        <begin position="185"/>
        <end position="212"/>
    </location>
</feature>
<dbReference type="SUPFAM" id="SSF109604">
    <property type="entry name" value="HD-domain/PDEase-like"/>
    <property type="match status" value="1"/>
</dbReference>
<evidence type="ECO:0000256" key="3">
    <source>
        <dbReference type="ARBA" id="ARBA00022692"/>
    </source>
</evidence>
<dbReference type="GO" id="GO:0000166">
    <property type="term" value="F:nucleotide binding"/>
    <property type="evidence" value="ECO:0007669"/>
    <property type="project" value="UniProtKB-KW"/>
</dbReference>
<comment type="caution">
    <text evidence="11">The sequence shown here is derived from an EMBL/GenBank/DDBJ whole genome shotgun (WGS) entry which is preliminary data.</text>
</comment>
<feature type="transmembrane region" description="Helical" evidence="9">
    <location>
        <begin position="277"/>
        <end position="296"/>
    </location>
</feature>
<keyword evidence="12" id="KW-1185">Reference proteome</keyword>
<keyword evidence="4" id="KW-0547">Nucleotide-binding</keyword>
<dbReference type="CDD" id="cd00077">
    <property type="entry name" value="HDc"/>
    <property type="match status" value="1"/>
</dbReference>